<sequence length="217" mass="24257">MERLITVKGIGKISIKPDLIVITMELESTADEYEKTMALAANSIAVVQAAVQSVGFDKQDLKTTSFNIGTNYENYRDKEQNYKSRFCGYICEQGLKLEFEFNTEIMAKVLAAIARATVYPKLNIQFSVKNKAAVSERLLVDATENAKRKAEILVAASGAALGDLVSINYDWGELHLYSQMRYHVAESCMSKSESFAPDIEPEDIDVQDSVSFVWEIK</sequence>
<dbReference type="Proteomes" id="UP000461585">
    <property type="component" value="Unassembled WGS sequence"/>
</dbReference>
<evidence type="ECO:0000313" key="2">
    <source>
        <dbReference type="Proteomes" id="UP000461585"/>
    </source>
</evidence>
<protein>
    <submittedName>
        <fullName evidence="1">SIMPL domain-containing protein</fullName>
    </submittedName>
</protein>
<dbReference type="PANTHER" id="PTHR34387:SF2">
    <property type="entry name" value="SLR1258 PROTEIN"/>
    <property type="match status" value="1"/>
</dbReference>
<accession>A0A7X5HVT2</accession>
<dbReference type="Gene3D" id="3.30.110.170">
    <property type="entry name" value="Protein of unknown function (DUF541), domain 1"/>
    <property type="match status" value="1"/>
</dbReference>
<reference evidence="1 2" key="1">
    <citation type="submission" date="2020-01" db="EMBL/GenBank/DDBJ databases">
        <title>Anaeroalcalibacter tamaniensis gen. nov., sp. nov., moderately halophilic strictly anaerobic fermenter bacterium from mud volcano of Taman peninsula.</title>
        <authorList>
            <person name="Frolova A."/>
            <person name="Merkel A.Y."/>
            <person name="Slobodkin A.I."/>
        </authorList>
    </citation>
    <scope>NUCLEOTIDE SEQUENCE [LARGE SCALE GENOMIC DNA]</scope>
    <source>
        <strain evidence="1 2">F-3ap</strain>
    </source>
</reference>
<keyword evidence="2" id="KW-1185">Reference proteome</keyword>
<dbReference type="GO" id="GO:0006974">
    <property type="term" value="P:DNA damage response"/>
    <property type="evidence" value="ECO:0007669"/>
    <property type="project" value="TreeGrafter"/>
</dbReference>
<dbReference type="InterPro" id="IPR052022">
    <property type="entry name" value="26kDa_periplasmic_antigen"/>
</dbReference>
<dbReference type="RefSeq" id="WP_162370268.1">
    <property type="nucleotide sequence ID" value="NZ_JAAEEH010000016.1"/>
</dbReference>
<dbReference type="Gene3D" id="3.30.70.2970">
    <property type="entry name" value="Protein of unknown function (DUF541), domain 2"/>
    <property type="match status" value="1"/>
</dbReference>
<dbReference type="Pfam" id="PF04402">
    <property type="entry name" value="SIMPL"/>
    <property type="match status" value="1"/>
</dbReference>
<dbReference type="EMBL" id="JAAEEH010000016">
    <property type="protein sequence ID" value="NDL67539.1"/>
    <property type="molecule type" value="Genomic_DNA"/>
</dbReference>
<evidence type="ECO:0000313" key="1">
    <source>
        <dbReference type="EMBL" id="NDL67539.1"/>
    </source>
</evidence>
<dbReference type="PANTHER" id="PTHR34387">
    <property type="entry name" value="SLR1258 PROTEIN"/>
    <property type="match status" value="1"/>
</dbReference>
<comment type="caution">
    <text evidence="1">The sequence shown here is derived from an EMBL/GenBank/DDBJ whole genome shotgun (WGS) entry which is preliminary data.</text>
</comment>
<name>A0A7X5HVT2_9FIRM</name>
<gene>
    <name evidence="1" type="ORF">GXN74_07250</name>
</gene>
<dbReference type="InterPro" id="IPR007497">
    <property type="entry name" value="SIMPL/DUF541"/>
</dbReference>
<organism evidence="1 2">
    <name type="scientific">Anaerotalea alkaliphila</name>
    <dbReference type="NCBI Taxonomy" id="2662126"/>
    <lineage>
        <taxon>Bacteria</taxon>
        <taxon>Bacillati</taxon>
        <taxon>Bacillota</taxon>
        <taxon>Clostridia</taxon>
        <taxon>Eubacteriales</taxon>
        <taxon>Anaerotalea</taxon>
    </lineage>
</organism>
<proteinExistence type="predicted"/>
<dbReference type="AlphaFoldDB" id="A0A7X5HVT2"/>